<dbReference type="AlphaFoldDB" id="A0AAD4PT23"/>
<accession>A0AAD4PT23</accession>
<evidence type="ECO:0000313" key="4">
    <source>
        <dbReference type="Proteomes" id="UP001201262"/>
    </source>
</evidence>
<feature type="domain" description="F-box" evidence="2">
    <location>
        <begin position="15"/>
        <end position="50"/>
    </location>
</feature>
<dbReference type="InterPro" id="IPR036047">
    <property type="entry name" value="F-box-like_dom_sf"/>
</dbReference>
<organism evidence="3 4">
    <name type="scientific">Talaromyces proteolyticus</name>
    <dbReference type="NCBI Taxonomy" id="1131652"/>
    <lineage>
        <taxon>Eukaryota</taxon>
        <taxon>Fungi</taxon>
        <taxon>Dikarya</taxon>
        <taxon>Ascomycota</taxon>
        <taxon>Pezizomycotina</taxon>
        <taxon>Eurotiomycetes</taxon>
        <taxon>Eurotiomycetidae</taxon>
        <taxon>Eurotiales</taxon>
        <taxon>Trichocomaceae</taxon>
        <taxon>Talaromyces</taxon>
        <taxon>Talaromyces sect. Bacilispori</taxon>
    </lineage>
</organism>
<proteinExistence type="predicted"/>
<dbReference type="InterPro" id="IPR001810">
    <property type="entry name" value="F-box_dom"/>
</dbReference>
<dbReference type="GeneID" id="70251499"/>
<name>A0AAD4PT23_9EURO</name>
<comment type="caution">
    <text evidence="3">The sequence shown here is derived from an EMBL/GenBank/DDBJ whole genome shotgun (WGS) entry which is preliminary data.</text>
</comment>
<dbReference type="SUPFAM" id="SSF81383">
    <property type="entry name" value="F-box domain"/>
    <property type="match status" value="1"/>
</dbReference>
<dbReference type="RefSeq" id="XP_046066352.1">
    <property type="nucleotide sequence ID" value="XM_046221212.1"/>
</dbReference>
<protein>
    <recommendedName>
        <fullName evidence="2">F-box domain-containing protein</fullName>
    </recommendedName>
</protein>
<dbReference type="EMBL" id="JAJTJA010000014">
    <property type="protein sequence ID" value="KAH8690069.1"/>
    <property type="molecule type" value="Genomic_DNA"/>
</dbReference>
<keyword evidence="4" id="KW-1185">Reference proteome</keyword>
<reference evidence="3" key="1">
    <citation type="submission" date="2021-12" db="EMBL/GenBank/DDBJ databases">
        <title>Convergent genome expansion in fungi linked to evolution of root-endophyte symbiosis.</title>
        <authorList>
            <consortium name="DOE Joint Genome Institute"/>
            <person name="Ke Y.-H."/>
            <person name="Bonito G."/>
            <person name="Liao H.-L."/>
            <person name="Looney B."/>
            <person name="Rojas-Flechas A."/>
            <person name="Nash J."/>
            <person name="Hameed K."/>
            <person name="Schadt C."/>
            <person name="Martin F."/>
            <person name="Crous P.W."/>
            <person name="Miettinen O."/>
            <person name="Magnuson J.K."/>
            <person name="Labbe J."/>
            <person name="Jacobson D."/>
            <person name="Doktycz M.J."/>
            <person name="Veneault-Fourrey C."/>
            <person name="Kuo A."/>
            <person name="Mondo S."/>
            <person name="Calhoun S."/>
            <person name="Riley R."/>
            <person name="Ohm R."/>
            <person name="LaButti K."/>
            <person name="Andreopoulos B."/>
            <person name="Pangilinan J."/>
            <person name="Nolan M."/>
            <person name="Tritt A."/>
            <person name="Clum A."/>
            <person name="Lipzen A."/>
            <person name="Daum C."/>
            <person name="Barry K."/>
            <person name="Grigoriev I.V."/>
            <person name="Vilgalys R."/>
        </authorList>
    </citation>
    <scope>NUCLEOTIDE SEQUENCE</scope>
    <source>
        <strain evidence="3">PMI_201</strain>
    </source>
</reference>
<keyword evidence="1" id="KW-0732">Signal</keyword>
<feature type="chain" id="PRO_5042135324" description="F-box domain-containing protein" evidence="1">
    <location>
        <begin position="29"/>
        <end position="475"/>
    </location>
</feature>
<evidence type="ECO:0000256" key="1">
    <source>
        <dbReference type="SAM" id="SignalP"/>
    </source>
</evidence>
<sequence length="475" mass="54137">MRSGPPVSCIKHSHLLLIPIELLAAIFALLPNRDIKNARLTCRGLCNAVHLRLDRVFISANIRNIEVLKAIADDETFRRGVVEIVWDDSLLPITRDPDDYSDRSPVWFRHKLGDNLGNILNERVVPDDPDLPIHVAKTQHAAALIPTKEAWSYYQTLVQQQKTVLASGADVSVLRYALEQFPSLRRITVTPAAHRVLFHPLYQAPMIRDFPQELNYLIQYGWLATKSAYYHPMAPPPGAPNEGRLDPWRGFRIVMRLLVELPHLRDLAALLLQLGFRRIDPALIVDSDWYDDWVPFRSGNLGRMLANAQDLEHVALSTTVGPDPAVDAEDGGDGHIRNFIPLKSIFPLDRWPRLRHLALFRFLVNQGDMIGLLVALPETLRYVELSFLLFLEQGGNYRDMLVEMREKLAYWKDDMDGSGGWGIPLRDGKNPFGTGQGGNKNKIEYGFGVVKDVFESEYERPFMDRHTMMELGYYK</sequence>
<feature type="signal peptide" evidence="1">
    <location>
        <begin position="1"/>
        <end position="28"/>
    </location>
</feature>
<dbReference type="Pfam" id="PF00646">
    <property type="entry name" value="F-box"/>
    <property type="match status" value="1"/>
</dbReference>
<evidence type="ECO:0000259" key="2">
    <source>
        <dbReference type="Pfam" id="PF00646"/>
    </source>
</evidence>
<dbReference type="Proteomes" id="UP001201262">
    <property type="component" value="Unassembled WGS sequence"/>
</dbReference>
<evidence type="ECO:0000313" key="3">
    <source>
        <dbReference type="EMBL" id="KAH8690069.1"/>
    </source>
</evidence>
<gene>
    <name evidence="3" type="ORF">BGW36DRAFT_433027</name>
</gene>